<protein>
    <submittedName>
        <fullName evidence="1">Uncharacterized protein</fullName>
    </submittedName>
</protein>
<name>A0A913YJ79_EXADI</name>
<proteinExistence type="predicted"/>
<dbReference type="GeneID" id="114575221"/>
<evidence type="ECO:0000313" key="2">
    <source>
        <dbReference type="Proteomes" id="UP000887567"/>
    </source>
</evidence>
<dbReference type="Proteomes" id="UP000887567">
    <property type="component" value="Unplaced"/>
</dbReference>
<keyword evidence="2" id="KW-1185">Reference proteome</keyword>
<dbReference type="InterPro" id="IPR052752">
    <property type="entry name" value="NACHT-WD_repeat"/>
</dbReference>
<organism evidence="1 2">
    <name type="scientific">Exaiptasia diaphana</name>
    <name type="common">Tropical sea anemone</name>
    <name type="synonym">Aiptasia pulchella</name>
    <dbReference type="NCBI Taxonomy" id="2652724"/>
    <lineage>
        <taxon>Eukaryota</taxon>
        <taxon>Metazoa</taxon>
        <taxon>Cnidaria</taxon>
        <taxon>Anthozoa</taxon>
        <taxon>Hexacorallia</taxon>
        <taxon>Actiniaria</taxon>
        <taxon>Aiptasiidae</taxon>
        <taxon>Exaiptasia</taxon>
    </lineage>
</organism>
<dbReference type="RefSeq" id="XP_028515445.1">
    <property type="nucleotide sequence ID" value="XM_028659644.1"/>
</dbReference>
<accession>A0A913YJ79</accession>
<dbReference type="EnsemblMetazoa" id="XM_028659644.1">
    <property type="protein sequence ID" value="XP_028515445.1"/>
    <property type="gene ID" value="LOC114575221"/>
</dbReference>
<evidence type="ECO:0000313" key="1">
    <source>
        <dbReference type="EnsemblMetazoa" id="XP_028515445.1"/>
    </source>
</evidence>
<dbReference type="KEGG" id="epa:114575221"/>
<dbReference type="OrthoDB" id="5987247at2759"/>
<dbReference type="PANTHER" id="PTHR19871:SF14">
    <property type="entry name" value="DUF4062 DOMAIN-CONTAINING PROTEIN"/>
    <property type="match status" value="1"/>
</dbReference>
<sequence>MDMRDEVKELYKQEREQWWNIFTTFQRVLRIAAREAGKQGKLTSQTVHKYFKSVTEDEVEHGILNSPDAKSQTLCYVREIEDIHVNLDKDKTPLYTDITQGQHDIEAQEHLDRLKRQRILNKLGGSNVTHYSVPWTTGGINANDRRHQ</sequence>
<dbReference type="PANTHER" id="PTHR19871">
    <property type="entry name" value="BETA TRANSDUCIN-RELATED PROTEIN"/>
    <property type="match status" value="1"/>
</dbReference>
<reference evidence="1" key="1">
    <citation type="submission" date="2022-11" db="UniProtKB">
        <authorList>
            <consortium name="EnsemblMetazoa"/>
        </authorList>
    </citation>
    <scope>IDENTIFICATION</scope>
</reference>
<dbReference type="AlphaFoldDB" id="A0A913YJ79"/>